<evidence type="ECO:0000313" key="17">
    <source>
        <dbReference type="Proteomes" id="UP000077266"/>
    </source>
</evidence>
<dbReference type="FunFam" id="1.25.40.10:FF:000023">
    <property type="entry name" value="Pre-mRNA-splicing factor SYF1"/>
    <property type="match status" value="1"/>
</dbReference>
<sequence>MVNLPPASAAPPRTVDGLSALFPVAWPVPTPVTHPDMLKPQDVHREEDLLRNPHSFRHWWVAISTARDHCTALAKAQPADDIASLLGPLASAEVRVALQRVVYLYEAALEIFPTSFKLWKAYLQTRSFYVLGRATKAKRSGGRKKFAPMKDDLEAEMEDLEKFDGGLDGILGWSEWKSLVATFERALMWLPNMPRLWLLYFNLFFHPKCPPAISVTHARRTFDRALRTLPPSLHSRIWVRYLLWSETKGGAVTVSIYRRYLVIDPSVTERYVSLLLAPENPSPRPLEAAKLMLSLARKSARNEYESAEGKSPYQLLCDWLEIVENFADEVGIDVEETEQLAVLREAEKPAEEEQPTPASKDASLMRFAGPPQTVESKAGAVYTPEEDPSDTSRLDVEGIIHRDGIAVYKDQAGRLWSGIAKYWIKRSEFDRAKATFEKGLATVVTIRDFTQIFEAYTEFSETLISALMDHVANGGEDEDDLKESERELDERMQAFEELMDRRPFLVNDVLLRRNPHDVQEWEKRVALYGEDDEKVVETYTKAIETVSPRKATANCHRLYINFARFYEEGGTTGAAEHDLDSARKIFEKAVRVPFRTVDELAEVWCEWAEMELRHDHYDEAIRVMQRAAALPKNTKISYHDQTLSVQARLFKSLKLWSFYIDLEESIGTVETTKAAYDTVMELRIANAQIIINYAAFLEENKYFEESFKVYERGVELFTYPVVFEIWNTYLAKFIKRYGGAKIERARDLFEQALEKCPPKFSKPLFLLYGKLEEDHGLAKRAMNIYQRATEHVADDEKFAMFEIYIAKAAENFGLPATREIYQRAIEVLPDRQTAQMCVRFAAMERKLGEIDRARALYAHASQFCDPRVHADFWQSWKDFEAETGSDDTFREMLRIRRSVQAKYNTEASYIAAQTLAAREGKVIDSAPAAPALDPMAAAEQATAGKGGFVAAKHGGPTREAPDGVGAGPAETNAEEIQIDDEDM</sequence>
<evidence type="ECO:0000256" key="7">
    <source>
        <dbReference type="ARBA" id="ARBA00023187"/>
    </source>
</evidence>
<evidence type="ECO:0000256" key="4">
    <source>
        <dbReference type="ARBA" id="ARBA00022664"/>
    </source>
</evidence>
<dbReference type="GO" id="GO:0000349">
    <property type="term" value="P:generation of catalytic spliceosome for first transesterification step"/>
    <property type="evidence" value="ECO:0007669"/>
    <property type="project" value="TreeGrafter"/>
</dbReference>
<keyword evidence="5" id="KW-0747">Spliceosome</keyword>
<dbReference type="InterPro" id="IPR055433">
    <property type="entry name" value="HAT_Syf1-like_N"/>
</dbReference>
<organism evidence="16 17">
    <name type="scientific">Exidia glandulosa HHB12029</name>
    <dbReference type="NCBI Taxonomy" id="1314781"/>
    <lineage>
        <taxon>Eukaryota</taxon>
        <taxon>Fungi</taxon>
        <taxon>Dikarya</taxon>
        <taxon>Basidiomycota</taxon>
        <taxon>Agaricomycotina</taxon>
        <taxon>Agaricomycetes</taxon>
        <taxon>Auriculariales</taxon>
        <taxon>Exidiaceae</taxon>
        <taxon>Exidia</taxon>
    </lineage>
</organism>
<dbReference type="PANTHER" id="PTHR11246:SF5">
    <property type="entry name" value="PRE-MRNA-SPLICING FACTOR SYF1"/>
    <property type="match status" value="1"/>
</dbReference>
<evidence type="ECO:0000256" key="2">
    <source>
        <dbReference type="ARBA" id="ARBA00008644"/>
    </source>
</evidence>
<evidence type="ECO:0000256" key="12">
    <source>
        <dbReference type="SAM" id="MobiDB-lite"/>
    </source>
</evidence>
<dbReference type="InterPro" id="IPR011990">
    <property type="entry name" value="TPR-like_helical_dom_sf"/>
</dbReference>
<dbReference type="PANTHER" id="PTHR11246">
    <property type="entry name" value="PRE-MRNA SPLICING FACTOR"/>
    <property type="match status" value="1"/>
</dbReference>
<dbReference type="STRING" id="1314781.A0A165DQ67"/>
<dbReference type="Pfam" id="PF23220">
    <property type="entry name" value="HAT_Syf1_M"/>
    <property type="match status" value="1"/>
</dbReference>
<feature type="domain" description="Pre-mRNA-splicing factor Syf1-like N-terminal HAT-repeats" evidence="15">
    <location>
        <begin position="175"/>
        <end position="265"/>
    </location>
</feature>
<gene>
    <name evidence="16" type="ORF">EXIGLDRAFT_726395</name>
</gene>
<dbReference type="FunCoup" id="A0A165DQ67">
    <property type="interactions" value="866"/>
</dbReference>
<dbReference type="InterPro" id="IPR045075">
    <property type="entry name" value="Syf1-like"/>
</dbReference>
<dbReference type="EMBL" id="KV426199">
    <property type="protein sequence ID" value="KZV85102.1"/>
    <property type="molecule type" value="Genomic_DNA"/>
</dbReference>
<feature type="domain" description="Pre-mRNA-splicing factor SYF1 central HAT repeats" evidence="13">
    <location>
        <begin position="390"/>
        <end position="546"/>
    </location>
</feature>
<evidence type="ECO:0000256" key="9">
    <source>
        <dbReference type="ARBA" id="ARBA00037272"/>
    </source>
</evidence>
<evidence type="ECO:0000256" key="8">
    <source>
        <dbReference type="ARBA" id="ARBA00023242"/>
    </source>
</evidence>
<proteinExistence type="inferred from homology"/>
<accession>A0A165DQ67</accession>
<dbReference type="Pfam" id="PF23231">
    <property type="entry name" value="HAT_Syf1_CNRKL1_C"/>
    <property type="match status" value="1"/>
</dbReference>
<dbReference type="GO" id="GO:0071014">
    <property type="term" value="C:post-mRNA release spliceosomal complex"/>
    <property type="evidence" value="ECO:0007669"/>
    <property type="project" value="TreeGrafter"/>
</dbReference>
<evidence type="ECO:0000256" key="3">
    <source>
        <dbReference type="ARBA" id="ARBA00011524"/>
    </source>
</evidence>
<dbReference type="InterPro" id="IPR055430">
    <property type="entry name" value="HAT_Syf1_CNRKL1_C"/>
</dbReference>
<dbReference type="InterPro" id="IPR056350">
    <property type="entry name" value="HAT_Syf1_central"/>
</dbReference>
<dbReference type="SMART" id="SM00386">
    <property type="entry name" value="HAT"/>
    <property type="match status" value="11"/>
</dbReference>
<dbReference type="OrthoDB" id="10067343at2759"/>
<dbReference type="GO" id="GO:0071007">
    <property type="term" value="C:U2-type catalytic step 2 spliceosome"/>
    <property type="evidence" value="ECO:0007669"/>
    <property type="project" value="TreeGrafter"/>
</dbReference>
<evidence type="ECO:0000259" key="13">
    <source>
        <dbReference type="Pfam" id="PF23220"/>
    </source>
</evidence>
<feature type="region of interest" description="Disordered" evidence="12">
    <location>
        <begin position="947"/>
        <end position="983"/>
    </location>
</feature>
<keyword evidence="17" id="KW-1185">Reference proteome</keyword>
<evidence type="ECO:0000259" key="15">
    <source>
        <dbReference type="Pfam" id="PF23233"/>
    </source>
</evidence>
<dbReference type="Proteomes" id="UP000077266">
    <property type="component" value="Unassembled WGS sequence"/>
</dbReference>
<keyword evidence="4" id="KW-0507">mRNA processing</keyword>
<evidence type="ECO:0000256" key="10">
    <source>
        <dbReference type="ARBA" id="ARBA00039472"/>
    </source>
</evidence>
<keyword evidence="6" id="KW-0677">Repeat</keyword>
<dbReference type="FunFam" id="1.25.40.10:FF:000038">
    <property type="entry name" value="Putative pre-mRNA-splicing factor SYF1"/>
    <property type="match status" value="1"/>
</dbReference>
<dbReference type="AlphaFoldDB" id="A0A165DQ67"/>
<dbReference type="FunFam" id="1.25.40.10:FF:000137">
    <property type="entry name" value="Pre-mRNA-splicing factor syf1"/>
    <property type="match status" value="1"/>
</dbReference>
<dbReference type="SUPFAM" id="SSF48452">
    <property type="entry name" value="TPR-like"/>
    <property type="match status" value="3"/>
</dbReference>
<reference evidence="16 17" key="1">
    <citation type="journal article" date="2016" name="Mol. Biol. Evol.">
        <title>Comparative Genomics of Early-Diverging Mushroom-Forming Fungi Provides Insights into the Origins of Lignocellulose Decay Capabilities.</title>
        <authorList>
            <person name="Nagy L.G."/>
            <person name="Riley R."/>
            <person name="Tritt A."/>
            <person name="Adam C."/>
            <person name="Daum C."/>
            <person name="Floudas D."/>
            <person name="Sun H."/>
            <person name="Yadav J.S."/>
            <person name="Pangilinan J."/>
            <person name="Larsson K.H."/>
            <person name="Matsuura K."/>
            <person name="Barry K."/>
            <person name="Labutti K."/>
            <person name="Kuo R."/>
            <person name="Ohm R.A."/>
            <person name="Bhattacharya S.S."/>
            <person name="Shirouzu T."/>
            <person name="Yoshinaga Y."/>
            <person name="Martin F.M."/>
            <person name="Grigoriev I.V."/>
            <person name="Hibbett D.S."/>
        </authorList>
    </citation>
    <scope>NUCLEOTIDE SEQUENCE [LARGE SCALE GENOMIC DNA]</scope>
    <source>
        <strain evidence="16 17">HHB12029</strain>
    </source>
</reference>
<comment type="similarity">
    <text evidence="2">Belongs to the crooked-neck family.</text>
</comment>
<dbReference type="Gene3D" id="1.25.40.10">
    <property type="entry name" value="Tetratricopeptide repeat domain"/>
    <property type="match status" value="4"/>
</dbReference>
<comment type="subunit">
    <text evidence="3">Associated with the spliceosome.</text>
</comment>
<dbReference type="InParanoid" id="A0A165DQ67"/>
<evidence type="ECO:0000259" key="14">
    <source>
        <dbReference type="Pfam" id="PF23231"/>
    </source>
</evidence>
<keyword evidence="7" id="KW-0508">mRNA splicing</keyword>
<dbReference type="GO" id="GO:0000974">
    <property type="term" value="C:Prp19 complex"/>
    <property type="evidence" value="ECO:0007669"/>
    <property type="project" value="TreeGrafter"/>
</dbReference>
<feature type="domain" description="Pre-mRNA-splicing factor Syf1/CRNKL1-like C-terminal HAT-repeats" evidence="14">
    <location>
        <begin position="548"/>
        <end position="923"/>
    </location>
</feature>
<dbReference type="InterPro" id="IPR003107">
    <property type="entry name" value="HAT"/>
</dbReference>
<comment type="subcellular location">
    <subcellularLocation>
        <location evidence="1">Nucleus</location>
    </subcellularLocation>
</comment>
<name>A0A165DQ67_EXIGL</name>
<evidence type="ECO:0000256" key="11">
    <source>
        <dbReference type="ARBA" id="ARBA00067212"/>
    </source>
</evidence>
<evidence type="ECO:0000256" key="5">
    <source>
        <dbReference type="ARBA" id="ARBA00022728"/>
    </source>
</evidence>
<evidence type="ECO:0000256" key="6">
    <source>
        <dbReference type="ARBA" id="ARBA00022737"/>
    </source>
</evidence>
<feature type="compositionally biased region" description="Acidic residues" evidence="12">
    <location>
        <begin position="972"/>
        <end position="983"/>
    </location>
</feature>
<evidence type="ECO:0000256" key="1">
    <source>
        <dbReference type="ARBA" id="ARBA00004123"/>
    </source>
</evidence>
<protein>
    <recommendedName>
        <fullName evidence="10">Pre-mRNA-splicing factor SYF1</fullName>
    </recommendedName>
    <alternativeName>
        <fullName evidence="11">Pre-mRNA-splicing factor syf1</fullName>
    </alternativeName>
</protein>
<keyword evidence="8" id="KW-0539">Nucleus</keyword>
<evidence type="ECO:0000313" key="16">
    <source>
        <dbReference type="EMBL" id="KZV85102.1"/>
    </source>
</evidence>
<dbReference type="Pfam" id="PF23233">
    <property type="entry name" value="HAT_Syf1_CNRKL1_N"/>
    <property type="match status" value="1"/>
</dbReference>
<comment type="function">
    <text evidence="9">Involved in pre-mRNA splicing and cell cycle progression.</text>
</comment>